<protein>
    <submittedName>
        <fullName evidence="2">Uncharacterized protein</fullName>
    </submittedName>
</protein>
<evidence type="ECO:0000256" key="1">
    <source>
        <dbReference type="SAM" id="MobiDB-lite"/>
    </source>
</evidence>
<feature type="compositionally biased region" description="Polar residues" evidence="1">
    <location>
        <begin position="203"/>
        <end position="223"/>
    </location>
</feature>
<name>A0AAD5UHN9_9FUNG</name>
<dbReference type="EMBL" id="JADGKB010000070">
    <property type="protein sequence ID" value="KAJ3255183.1"/>
    <property type="molecule type" value="Genomic_DNA"/>
</dbReference>
<accession>A0AAD5UHN9</accession>
<feature type="compositionally biased region" description="Polar residues" evidence="1">
    <location>
        <begin position="186"/>
        <end position="196"/>
    </location>
</feature>
<evidence type="ECO:0000313" key="3">
    <source>
        <dbReference type="Proteomes" id="UP001210925"/>
    </source>
</evidence>
<feature type="compositionally biased region" description="Acidic residues" evidence="1">
    <location>
        <begin position="230"/>
        <end position="239"/>
    </location>
</feature>
<reference evidence="2" key="1">
    <citation type="submission" date="2020-05" db="EMBL/GenBank/DDBJ databases">
        <title>Phylogenomic resolution of chytrid fungi.</title>
        <authorList>
            <person name="Stajich J.E."/>
            <person name="Amses K."/>
            <person name="Simmons R."/>
            <person name="Seto K."/>
            <person name="Myers J."/>
            <person name="Bonds A."/>
            <person name="Quandt C.A."/>
            <person name="Barry K."/>
            <person name="Liu P."/>
            <person name="Grigoriev I."/>
            <person name="Longcore J.E."/>
            <person name="James T.Y."/>
        </authorList>
    </citation>
    <scope>NUCLEOTIDE SEQUENCE</scope>
    <source>
        <strain evidence="2">PLAUS21</strain>
    </source>
</reference>
<dbReference type="Proteomes" id="UP001210925">
    <property type="component" value="Unassembled WGS sequence"/>
</dbReference>
<proteinExistence type="predicted"/>
<gene>
    <name evidence="2" type="ORF">HK103_006552</name>
</gene>
<feature type="region of interest" description="Disordered" evidence="1">
    <location>
        <begin position="339"/>
        <end position="369"/>
    </location>
</feature>
<evidence type="ECO:0000313" key="2">
    <source>
        <dbReference type="EMBL" id="KAJ3255183.1"/>
    </source>
</evidence>
<sequence>MKVSFGSLYSHITVSDSELSSVSLAKQKSFNNLPIPDVQQGRVVLPTNYFPPRRGNRMSLAAKSIPNLYARRERDLITKPVHYGQKRVGKKNSNPKLAAKSQEFKRHNNVPELKKEFNTAQPNRQRFDNYQKNPIPVMNDLSSFNQRKIEVLDMNLTTRPKVEPMNAYPTIRYSDPKKPRPIPHPANNSRKQSLTNDSEEETLGSNSPMTSRKFSFDNQNQTRALHEESDPTEIDYSSDDTEYDDELQRIPSFHKLDIPEIYKQSDMKQNWVAEFLSEFDRLRLQRSDSKQSFSDTGSIVVLSVEKSLKTALSRESFVYNQSVLVYPPKNAIQSLNVMEKEKPRSASPKPYRMEQQKPSKTNSQPLPTKKSETVIQYLPNSQIVKQNESAELIGQKVTYSLDKNQIISRSNTIGKTTNKSKFAIDKPLPVVQPKMKIEPQLSVIVTDGKRVSLLVTPGRDDEKKLNFFKRIMGKKNAKSSPHKLKLLV</sequence>
<feature type="region of interest" description="Disordered" evidence="1">
    <location>
        <begin position="163"/>
        <end position="239"/>
    </location>
</feature>
<organism evidence="2 3">
    <name type="scientific">Boothiomyces macroporosus</name>
    <dbReference type="NCBI Taxonomy" id="261099"/>
    <lineage>
        <taxon>Eukaryota</taxon>
        <taxon>Fungi</taxon>
        <taxon>Fungi incertae sedis</taxon>
        <taxon>Chytridiomycota</taxon>
        <taxon>Chytridiomycota incertae sedis</taxon>
        <taxon>Chytridiomycetes</taxon>
        <taxon>Rhizophydiales</taxon>
        <taxon>Terramycetaceae</taxon>
        <taxon>Boothiomyces</taxon>
    </lineage>
</organism>
<keyword evidence="3" id="KW-1185">Reference proteome</keyword>
<dbReference type="AlphaFoldDB" id="A0AAD5UHN9"/>
<comment type="caution">
    <text evidence="2">The sequence shown here is derived from an EMBL/GenBank/DDBJ whole genome shotgun (WGS) entry which is preliminary data.</text>
</comment>